<dbReference type="InterPro" id="IPR035930">
    <property type="entry name" value="FomD-like_sf"/>
</dbReference>
<dbReference type="AlphaFoldDB" id="M2NTM4"/>
<sequence length="183" mass="20719">MFADAAAFQDGRMTALHPPKVEYFDPAAKTNTDPKGIVRDVEEYREEPFGLYMARPAPGRKQFHYLESWLLPDLGLRITDFWFNPGHERDQDFYLDVVDVHREGGVWVATDLYLDLVLRDKKSVQVIDTDELLGAVTSGLLSLADGERALGVSHATVDGLATHGHDLRGWLSTKDVTLDWRRH</sequence>
<dbReference type="PIRSF" id="PIRSF012622">
    <property type="entry name" value="UCP012622"/>
    <property type="match status" value="1"/>
</dbReference>
<dbReference type="Proteomes" id="UP000014137">
    <property type="component" value="Unassembled WGS sequence"/>
</dbReference>
<dbReference type="EMBL" id="ANMG01000039">
    <property type="protein sequence ID" value="EMD25819.1"/>
    <property type="molecule type" value="Genomic_DNA"/>
</dbReference>
<gene>
    <name evidence="2" type="ORF">C791_4056</name>
</gene>
<comment type="caution">
    <text evidence="2">The sequence shown here is derived from an EMBL/GenBank/DDBJ whole genome shotgun (WGS) entry which is preliminary data.</text>
</comment>
<evidence type="ECO:0000313" key="3">
    <source>
        <dbReference type="Proteomes" id="UP000014137"/>
    </source>
</evidence>
<proteinExistence type="predicted"/>
<name>M2NTM4_9PSEU</name>
<protein>
    <recommendedName>
        <fullName evidence="1">DUF402 domain-containing protein</fullName>
    </recommendedName>
</protein>
<evidence type="ECO:0000259" key="1">
    <source>
        <dbReference type="Pfam" id="PF04167"/>
    </source>
</evidence>
<dbReference type="Pfam" id="PF04167">
    <property type="entry name" value="DUF402"/>
    <property type="match status" value="1"/>
</dbReference>
<reference evidence="2 3" key="1">
    <citation type="submission" date="2012-10" db="EMBL/GenBank/DDBJ databases">
        <title>Genome assembly of Amycolatopsis azurea DSM 43854.</title>
        <authorList>
            <person name="Khatri I."/>
            <person name="Kaur I."/>
            <person name="Subramanian S."/>
            <person name="Mayilraj S."/>
        </authorList>
    </citation>
    <scope>NUCLEOTIDE SEQUENCE [LARGE SCALE GENOMIC DNA]</scope>
    <source>
        <strain evidence="2 3">DSM 43854</strain>
    </source>
</reference>
<dbReference type="Gene3D" id="2.40.380.10">
    <property type="entry name" value="FomD-like"/>
    <property type="match status" value="1"/>
</dbReference>
<dbReference type="InterPro" id="IPR007295">
    <property type="entry name" value="DUF402"/>
</dbReference>
<accession>M2NTM4</accession>
<feature type="domain" description="DUF402" evidence="1">
    <location>
        <begin position="39"/>
        <end position="165"/>
    </location>
</feature>
<evidence type="ECO:0000313" key="2">
    <source>
        <dbReference type="EMBL" id="EMD25819.1"/>
    </source>
</evidence>
<dbReference type="PATRIC" id="fig|1238180.3.peg.4387"/>
<dbReference type="SUPFAM" id="SSF159234">
    <property type="entry name" value="FomD-like"/>
    <property type="match status" value="1"/>
</dbReference>
<dbReference type="InterPro" id="IPR014465">
    <property type="entry name" value="UCP012622"/>
</dbReference>
<organism evidence="2 3">
    <name type="scientific">Amycolatopsis azurea DSM 43854</name>
    <dbReference type="NCBI Taxonomy" id="1238180"/>
    <lineage>
        <taxon>Bacteria</taxon>
        <taxon>Bacillati</taxon>
        <taxon>Actinomycetota</taxon>
        <taxon>Actinomycetes</taxon>
        <taxon>Pseudonocardiales</taxon>
        <taxon>Pseudonocardiaceae</taxon>
        <taxon>Amycolatopsis</taxon>
    </lineage>
</organism>